<dbReference type="OrthoDB" id="10404851at2759"/>
<organism evidence="2 3">
    <name type="scientific">Trichoderma harzianum</name>
    <name type="common">Hypocrea lixii</name>
    <dbReference type="NCBI Taxonomy" id="5544"/>
    <lineage>
        <taxon>Eukaryota</taxon>
        <taxon>Fungi</taxon>
        <taxon>Dikarya</taxon>
        <taxon>Ascomycota</taxon>
        <taxon>Pezizomycotina</taxon>
        <taxon>Sordariomycetes</taxon>
        <taxon>Hypocreomycetidae</taxon>
        <taxon>Hypocreales</taxon>
        <taxon>Hypocreaceae</taxon>
        <taxon>Trichoderma</taxon>
    </lineage>
</organism>
<feature type="chain" id="PRO_5014408369" evidence="1">
    <location>
        <begin position="22"/>
        <end position="94"/>
    </location>
</feature>
<evidence type="ECO:0000313" key="2">
    <source>
        <dbReference type="EMBL" id="PNP59519.1"/>
    </source>
</evidence>
<dbReference type="Proteomes" id="UP000236290">
    <property type="component" value="Unassembled WGS sequence"/>
</dbReference>
<sequence length="94" mass="10935">MLSLILVFFYLLFCSIFGVYAMPTGSHHFKRHEHLHMRVHSLRLSRPINVKMDEPVQSPGSWSESRLEEGLFYKDADSEEQPLLESFHDQLSAS</sequence>
<feature type="signal peptide" evidence="1">
    <location>
        <begin position="1"/>
        <end position="21"/>
    </location>
</feature>
<gene>
    <name evidence="2" type="ORF">THARTR1_01009</name>
</gene>
<comment type="caution">
    <text evidence="2">The sequence shown here is derived from an EMBL/GenBank/DDBJ whole genome shotgun (WGS) entry which is preliminary data.</text>
</comment>
<evidence type="ECO:0000313" key="3">
    <source>
        <dbReference type="Proteomes" id="UP000236290"/>
    </source>
</evidence>
<name>A0A2K0UP14_TRIHA</name>
<proteinExistence type="predicted"/>
<reference evidence="2 3" key="1">
    <citation type="submission" date="2017-02" db="EMBL/GenBank/DDBJ databases">
        <title>Genomes of Trichoderma spp. with biocontrol activity.</title>
        <authorList>
            <person name="Gardiner D."/>
            <person name="Kazan K."/>
            <person name="Vos C."/>
            <person name="Harvey P."/>
        </authorList>
    </citation>
    <scope>NUCLEOTIDE SEQUENCE [LARGE SCALE GENOMIC DNA]</scope>
    <source>
        <strain evidence="2 3">Tr1</strain>
    </source>
</reference>
<evidence type="ECO:0000256" key="1">
    <source>
        <dbReference type="SAM" id="SignalP"/>
    </source>
</evidence>
<dbReference type="AlphaFoldDB" id="A0A2K0UP14"/>
<dbReference type="EMBL" id="MTYI01000007">
    <property type="protein sequence ID" value="PNP59519.1"/>
    <property type="molecule type" value="Genomic_DNA"/>
</dbReference>
<accession>A0A2K0UP14</accession>
<keyword evidence="1" id="KW-0732">Signal</keyword>
<protein>
    <submittedName>
        <fullName evidence="2">Uncharacterized protein</fullName>
    </submittedName>
</protein>